<feature type="region of interest" description="Disordered" evidence="1">
    <location>
        <begin position="1"/>
        <end position="97"/>
    </location>
</feature>
<evidence type="ECO:0000313" key="2">
    <source>
        <dbReference type="EMBL" id="CAA9211195.1"/>
    </source>
</evidence>
<feature type="region of interest" description="Disordered" evidence="1">
    <location>
        <begin position="185"/>
        <end position="207"/>
    </location>
</feature>
<feature type="non-terminal residue" evidence="2">
    <location>
        <position position="426"/>
    </location>
</feature>
<dbReference type="EMBL" id="CADCTL010000007">
    <property type="protein sequence ID" value="CAA9211195.1"/>
    <property type="molecule type" value="Genomic_DNA"/>
</dbReference>
<reference evidence="2" key="1">
    <citation type="submission" date="2020-02" db="EMBL/GenBank/DDBJ databases">
        <authorList>
            <person name="Meier V. D."/>
        </authorList>
    </citation>
    <scope>NUCLEOTIDE SEQUENCE</scope>
    <source>
        <strain evidence="2">AVDCRST_MAG04</strain>
    </source>
</reference>
<feature type="compositionally biased region" description="Basic and acidic residues" evidence="1">
    <location>
        <begin position="1"/>
        <end position="10"/>
    </location>
</feature>
<protein>
    <submittedName>
        <fullName evidence="2">TRAP-type C4-dicarboxylate transport system, large permease component</fullName>
    </submittedName>
</protein>
<feature type="region of interest" description="Disordered" evidence="1">
    <location>
        <begin position="233"/>
        <end position="272"/>
    </location>
</feature>
<feature type="non-terminal residue" evidence="2">
    <location>
        <position position="1"/>
    </location>
</feature>
<feature type="compositionally biased region" description="Basic residues" evidence="1">
    <location>
        <begin position="233"/>
        <end position="249"/>
    </location>
</feature>
<dbReference type="AlphaFoldDB" id="A0A6J4H338"/>
<feature type="region of interest" description="Disordered" evidence="1">
    <location>
        <begin position="293"/>
        <end position="382"/>
    </location>
</feature>
<proteinExistence type="predicted"/>
<feature type="compositionally biased region" description="Gly residues" evidence="1">
    <location>
        <begin position="296"/>
        <end position="306"/>
    </location>
</feature>
<gene>
    <name evidence="2" type="ORF">AVDCRST_MAG04-122</name>
</gene>
<feature type="compositionally biased region" description="Low complexity" evidence="1">
    <location>
        <begin position="21"/>
        <end position="33"/>
    </location>
</feature>
<feature type="compositionally biased region" description="Basic and acidic residues" evidence="1">
    <location>
        <begin position="373"/>
        <end position="382"/>
    </location>
</feature>
<name>A0A6J4H338_9PROT</name>
<organism evidence="2">
    <name type="scientific">uncultured Acetobacteraceae bacterium</name>
    <dbReference type="NCBI Taxonomy" id="169975"/>
    <lineage>
        <taxon>Bacteria</taxon>
        <taxon>Pseudomonadati</taxon>
        <taxon>Pseudomonadota</taxon>
        <taxon>Alphaproteobacteria</taxon>
        <taxon>Acetobacterales</taxon>
        <taxon>Acetobacteraceae</taxon>
        <taxon>environmental samples</taxon>
    </lineage>
</organism>
<sequence length="426" mass="44849">DLPRPARGADRAALPRHADVRGAVPAAAGGAAVRRGRRAGAGRDGDRQARRLPAGRHPAVHADGARDGARARDRRPLRRRLRPAAARARRSRHRHRRGLHGVRRDLRLLGGHRAHRRQVRHPADAALRHVAARRLRRGGGRRDAGHPDPALRADGALRLRHRGLGRGAVPGRHRARLDDGGHVRRLGLRHRGPRPRAGRRAAARARGRGHPPLALVPVAAGVRAGRHLLRRVHRDGGGGHRHALRHPRRGAGLPRADPAGLPGRRGGGDAHLLHAADDHRGRGHLRLHADQAAGAAGAGGAGGGVGPDAHRLPGGDDGAAVPARPGAGKLLHHPADHARHPAGDGHARHRQGLVRHPADAQPGDGADQPAGCDEPRGDQGHHWRAAVRGEPEHHAVHADAGPGHGAADRLPWHRALAAAAGGVPGV</sequence>
<feature type="compositionally biased region" description="Basic residues" evidence="1">
    <location>
        <begin position="72"/>
        <end position="97"/>
    </location>
</feature>
<evidence type="ECO:0000256" key="1">
    <source>
        <dbReference type="SAM" id="MobiDB-lite"/>
    </source>
</evidence>
<accession>A0A6J4H338</accession>
<feature type="compositionally biased region" description="Basic and acidic residues" evidence="1">
    <location>
        <begin position="333"/>
        <end position="346"/>
    </location>
</feature>